<dbReference type="InterPro" id="IPR026593">
    <property type="entry name" value="SecY"/>
</dbReference>
<dbReference type="InterPro" id="IPR030659">
    <property type="entry name" value="SecY_CS"/>
</dbReference>
<evidence type="ECO:0000256" key="13">
    <source>
        <dbReference type="RuleBase" id="RU000537"/>
    </source>
</evidence>
<keyword evidence="6 12" id="KW-1133">Transmembrane helix</keyword>
<evidence type="ECO:0000256" key="15">
    <source>
        <dbReference type="RuleBase" id="RU004349"/>
    </source>
</evidence>
<dbReference type="GO" id="GO:0065002">
    <property type="term" value="P:intracellular protein transmembrane transport"/>
    <property type="evidence" value="ECO:0007669"/>
    <property type="project" value="UniProtKB-UniRule"/>
</dbReference>
<evidence type="ECO:0000256" key="5">
    <source>
        <dbReference type="ARBA" id="ARBA00022927"/>
    </source>
</evidence>
<feature type="transmembrane region" description="Helical" evidence="12">
    <location>
        <begin position="267"/>
        <end position="292"/>
    </location>
</feature>
<evidence type="ECO:0000256" key="2">
    <source>
        <dbReference type="ARBA" id="ARBA00005751"/>
    </source>
</evidence>
<dbReference type="Gene3D" id="1.10.3370.10">
    <property type="entry name" value="SecY subunit domain"/>
    <property type="match status" value="1"/>
</dbReference>
<feature type="transmembrane region" description="Helical" evidence="12">
    <location>
        <begin position="179"/>
        <end position="198"/>
    </location>
</feature>
<feature type="transmembrane region" description="Helical" evidence="12">
    <location>
        <begin position="304"/>
        <end position="323"/>
    </location>
</feature>
<evidence type="ECO:0000256" key="10">
    <source>
        <dbReference type="ARBA" id="ARBA00057692"/>
    </source>
</evidence>
<evidence type="ECO:0000256" key="4">
    <source>
        <dbReference type="ARBA" id="ARBA00022692"/>
    </source>
</evidence>
<evidence type="ECO:0000313" key="16">
    <source>
        <dbReference type="EMBL" id="ANE40602.1"/>
    </source>
</evidence>
<evidence type="ECO:0000256" key="9">
    <source>
        <dbReference type="ARBA" id="ARBA00039733"/>
    </source>
</evidence>
<dbReference type="PATRIC" id="fig|93466.3.peg.18"/>
<dbReference type="Proteomes" id="UP000077096">
    <property type="component" value="Chromosome"/>
</dbReference>
<dbReference type="PANTHER" id="PTHR10906">
    <property type="entry name" value="SECY/SEC61-ALPHA FAMILY MEMBER"/>
    <property type="match status" value="1"/>
</dbReference>
<feature type="transmembrane region" description="Helical" evidence="12">
    <location>
        <begin position="18"/>
        <end position="36"/>
    </location>
</feature>
<keyword evidence="3 12" id="KW-0813">Transport</keyword>
<dbReference type="PIRSF" id="PIRSF004557">
    <property type="entry name" value="SecY"/>
    <property type="match status" value="1"/>
</dbReference>
<evidence type="ECO:0000256" key="14">
    <source>
        <dbReference type="RuleBase" id="RU003484"/>
    </source>
</evidence>
<keyword evidence="4 12" id="KW-0812">Transmembrane</keyword>
<feature type="transmembrane region" description="Helical" evidence="12">
    <location>
        <begin position="355"/>
        <end position="377"/>
    </location>
</feature>
<gene>
    <name evidence="12" type="primary">secY</name>
    <name evidence="16" type="ORF">JM64_00090</name>
</gene>
<dbReference type="GO" id="GO:0006605">
    <property type="term" value="P:protein targeting"/>
    <property type="evidence" value="ECO:0007669"/>
    <property type="project" value="UniProtKB-UniRule"/>
</dbReference>
<keyword evidence="5 12" id="KW-0653">Protein transport</keyword>
<evidence type="ECO:0000256" key="1">
    <source>
        <dbReference type="ARBA" id="ARBA00004429"/>
    </source>
</evidence>
<evidence type="ECO:0000313" key="17">
    <source>
        <dbReference type="Proteomes" id="UP000077096"/>
    </source>
</evidence>
<comment type="subcellular location">
    <subcellularLocation>
        <location evidence="1">Cell inner membrane</location>
        <topology evidence="1">Multi-pass membrane protein</topology>
    </subcellularLocation>
    <subcellularLocation>
        <location evidence="12">Cell membrane</location>
        <topology evidence="12">Multi-pass membrane protein</topology>
    </subcellularLocation>
    <subcellularLocation>
        <location evidence="14">Membrane</location>
        <topology evidence="14">Multi-pass membrane protein</topology>
    </subcellularLocation>
</comment>
<dbReference type="PRINTS" id="PR00303">
    <property type="entry name" value="SECYTRNLCASE"/>
</dbReference>
<dbReference type="GO" id="GO:0005886">
    <property type="term" value="C:plasma membrane"/>
    <property type="evidence" value="ECO:0007669"/>
    <property type="project" value="UniProtKB-SubCell"/>
</dbReference>
<organism evidence="16 17">
    <name type="scientific">Fervidobacterium pennivorans</name>
    <dbReference type="NCBI Taxonomy" id="93466"/>
    <lineage>
        <taxon>Bacteria</taxon>
        <taxon>Thermotogati</taxon>
        <taxon>Thermotogota</taxon>
        <taxon>Thermotogae</taxon>
        <taxon>Thermotogales</taxon>
        <taxon>Fervidobacteriaceae</taxon>
        <taxon>Fervidobacterium</taxon>
    </lineage>
</organism>
<evidence type="ECO:0000256" key="7">
    <source>
        <dbReference type="ARBA" id="ARBA00023010"/>
    </source>
</evidence>
<accession>A0A172T108</accession>
<dbReference type="PROSITE" id="PS00756">
    <property type="entry name" value="SECY_2"/>
    <property type="match status" value="1"/>
</dbReference>
<comment type="subunit">
    <text evidence="11 12">Component of the Sec protein translocase complex. Heterotrimer consisting of SecY, SecE and SecG subunits. The heterotrimers can form oligomers, although 1 heterotrimer is thought to be able to translocate proteins. Interacts with the ribosome. Interacts with SecDF, and other proteins may be involved. Interacts with SecA.</text>
</comment>
<evidence type="ECO:0000256" key="11">
    <source>
        <dbReference type="ARBA" id="ARBA00063838"/>
    </source>
</evidence>
<name>A0A172T108_FERPE</name>
<protein>
    <recommendedName>
        <fullName evidence="9 12">Protein translocase subunit SecY</fullName>
    </recommendedName>
</protein>
<dbReference type="InterPro" id="IPR002208">
    <property type="entry name" value="SecY/SEC61-alpha"/>
</dbReference>
<feature type="transmembrane region" description="Helical" evidence="12">
    <location>
        <begin position="210"/>
        <end position="230"/>
    </location>
</feature>
<keyword evidence="8 12" id="KW-0472">Membrane</keyword>
<dbReference type="SUPFAM" id="SSF103491">
    <property type="entry name" value="Preprotein translocase SecY subunit"/>
    <property type="match status" value="1"/>
</dbReference>
<dbReference type="GO" id="GO:0043952">
    <property type="term" value="P:protein transport by the Sec complex"/>
    <property type="evidence" value="ECO:0007669"/>
    <property type="project" value="UniProtKB-UniRule"/>
</dbReference>
<evidence type="ECO:0000256" key="6">
    <source>
        <dbReference type="ARBA" id="ARBA00022989"/>
    </source>
</evidence>
<reference evidence="16 17" key="1">
    <citation type="submission" date="2014-08" db="EMBL/GenBank/DDBJ databases">
        <title>Fervidobacterium pennivorans DYC genome.</title>
        <authorList>
            <person name="Wushke S."/>
        </authorList>
    </citation>
    <scope>NUCLEOTIDE SEQUENCE [LARGE SCALE GENOMIC DNA]</scope>
    <source>
        <strain evidence="16 17">DYC</strain>
    </source>
</reference>
<dbReference type="InterPro" id="IPR023201">
    <property type="entry name" value="SecY_dom_sf"/>
</dbReference>
<dbReference type="KEGG" id="fng:JM64_00090"/>
<keyword evidence="7 12" id="KW-0811">Translocation</keyword>
<feature type="transmembrane region" description="Helical" evidence="12">
    <location>
        <begin position="122"/>
        <end position="139"/>
    </location>
</feature>
<comment type="caution">
    <text evidence="12">Lacks conserved residue(s) required for the propagation of feature annotation.</text>
</comment>
<dbReference type="EMBL" id="CP011393">
    <property type="protein sequence ID" value="ANE40602.1"/>
    <property type="molecule type" value="Genomic_DNA"/>
</dbReference>
<feature type="transmembrane region" description="Helical" evidence="12">
    <location>
        <begin position="383"/>
        <end position="403"/>
    </location>
</feature>
<dbReference type="FunFam" id="1.10.3370.10:FF:000001">
    <property type="entry name" value="Preprotein translocase subunit SecY"/>
    <property type="match status" value="1"/>
</dbReference>
<dbReference type="AlphaFoldDB" id="A0A172T108"/>
<dbReference type="PROSITE" id="PS00755">
    <property type="entry name" value="SECY_1"/>
    <property type="match status" value="1"/>
</dbReference>
<evidence type="ECO:0000256" key="12">
    <source>
        <dbReference type="HAMAP-Rule" id="MF_01465"/>
    </source>
</evidence>
<comment type="similarity">
    <text evidence="2 12 15">Belongs to the SecY/SEC61-alpha family.</text>
</comment>
<evidence type="ECO:0000256" key="8">
    <source>
        <dbReference type="ARBA" id="ARBA00023136"/>
    </source>
</evidence>
<dbReference type="OrthoDB" id="9809248at2"/>
<dbReference type="HAMAP" id="MF_01465">
    <property type="entry name" value="SecY"/>
    <property type="match status" value="1"/>
</dbReference>
<proteinExistence type="inferred from homology"/>
<dbReference type="NCBIfam" id="TIGR00967">
    <property type="entry name" value="3a0501s007"/>
    <property type="match status" value="1"/>
</dbReference>
<evidence type="ECO:0000256" key="3">
    <source>
        <dbReference type="ARBA" id="ARBA00022448"/>
    </source>
</evidence>
<sequence>MWKALRNAMKIPEVRDRVIFTFLMLLVFRLGIYVPVPGINIKAWGEALSKQGTGLAGGVLSFYDVFTGGAFSRFSVFSMSVTPYINASIIMQLLASIIPSLKELLKEGEEGRKKFQHYTKNLTIGLAALQSFVVSFGLANSYQGIIAVNKWLFSFVSTVSLVAGTMFLLWIGDRITEKGIGNGVSILIFAGIVARYPAYFRNAVLGNLNIFGWIFLIAVAVFMVVAIIYVQQAERRIKIEYATRMVGRRIYGGTSTYLPIKVNHSGVIPIIFAWAIVSIPEAIAQITGAQWAIKLFSMQSPLMIITYALLIFFFTYFYSVVVIDPKDISENIKRYGGFIPGIRAGRPTEEYITYVLNRVTFIGAIFLVGISLLPYLVEGITRVNIWLGGTSALIAVGVALDIAQQIEAHLIMRNYEGFVKKGKISGRR</sequence>
<dbReference type="Pfam" id="PF00344">
    <property type="entry name" value="SecY"/>
    <property type="match status" value="1"/>
</dbReference>
<keyword evidence="12" id="KW-1003">Cell membrane</keyword>
<comment type="function">
    <text evidence="10 12 13">The central subunit of the protein translocation channel SecYEG. Consists of two halves formed by TMs 1-5 and 6-10. These two domains form a lateral gate at the front which open onto the bilayer between TMs 2 and 7, and are clamped together by SecE at the back. The channel is closed by both a pore ring composed of hydrophobic SecY resides and a short helix (helix 2A) on the extracellular side of the membrane which forms a plug. The plug probably moves laterally to allow the channel to open. The ring and the pore may move independently.</text>
</comment>
<feature type="transmembrane region" description="Helical" evidence="12">
    <location>
        <begin position="151"/>
        <end position="172"/>
    </location>
</feature>